<protein>
    <submittedName>
        <fullName evidence="2">NYN domain-containing protein</fullName>
    </submittedName>
</protein>
<accession>A0ABW0FV45</accession>
<comment type="caution">
    <text evidence="2">The sequence shown here is derived from an EMBL/GenBank/DDBJ whole genome shotgun (WGS) entry which is preliminary data.</text>
</comment>
<dbReference type="Gene3D" id="3.40.50.1010">
    <property type="entry name" value="5'-nuclease"/>
    <property type="match status" value="1"/>
</dbReference>
<dbReference type="Proteomes" id="UP001596152">
    <property type="component" value="Unassembled WGS sequence"/>
</dbReference>
<evidence type="ECO:0000313" key="2">
    <source>
        <dbReference type="EMBL" id="MFC5344803.1"/>
    </source>
</evidence>
<sequence>MARVAVFVDAGYFFAGGATAISGSSRPRQTLKLNETAAISELRDVASSKSDGGDFLRIYWYDAPPPGGRLGVHHIALAFSDHLKLRLGVLNNAGQQKGVDSLIVTDLIELARNNAITDALLVSGDEDVRIGVQIAQSFGVRVHLLGMEPLRRSLSDLLMQEADTTTEWSAETIRKFLDYVPEERPPAPEADAGTTKEHANEQLDRVVRAVVDQLSTTDIAALEAFWEGQKGLPSDYDRPLLGKCKAAAGRDLDAREKTTMRTLFVKLVRERMSGSE</sequence>
<name>A0ABW0FV45_9CAUL</name>
<gene>
    <name evidence="2" type="ORF">ACFPIE_12835</name>
</gene>
<evidence type="ECO:0000259" key="1">
    <source>
        <dbReference type="Pfam" id="PF01936"/>
    </source>
</evidence>
<reference evidence="3" key="1">
    <citation type="journal article" date="2019" name="Int. J. Syst. Evol. Microbiol.">
        <title>The Global Catalogue of Microorganisms (GCM) 10K type strain sequencing project: providing services to taxonomists for standard genome sequencing and annotation.</title>
        <authorList>
            <consortium name="The Broad Institute Genomics Platform"/>
            <consortium name="The Broad Institute Genome Sequencing Center for Infectious Disease"/>
            <person name="Wu L."/>
            <person name="Ma J."/>
        </authorList>
    </citation>
    <scope>NUCLEOTIDE SEQUENCE [LARGE SCALE GENOMIC DNA]</scope>
    <source>
        <strain evidence="3">JCM 12125</strain>
    </source>
</reference>
<evidence type="ECO:0000313" key="3">
    <source>
        <dbReference type="Proteomes" id="UP001596152"/>
    </source>
</evidence>
<proteinExistence type="predicted"/>
<feature type="domain" description="NYN" evidence="1">
    <location>
        <begin position="3"/>
        <end position="166"/>
    </location>
</feature>
<dbReference type="RefSeq" id="WP_374037891.1">
    <property type="nucleotide sequence ID" value="NZ_CP169082.1"/>
</dbReference>
<dbReference type="Pfam" id="PF01936">
    <property type="entry name" value="NYN"/>
    <property type="match status" value="1"/>
</dbReference>
<dbReference type="EMBL" id="JBHSLF010000025">
    <property type="protein sequence ID" value="MFC5344803.1"/>
    <property type="molecule type" value="Genomic_DNA"/>
</dbReference>
<organism evidence="2 3">
    <name type="scientific">Brevundimonas staleyi</name>
    <dbReference type="NCBI Taxonomy" id="74326"/>
    <lineage>
        <taxon>Bacteria</taxon>
        <taxon>Pseudomonadati</taxon>
        <taxon>Pseudomonadota</taxon>
        <taxon>Alphaproteobacteria</taxon>
        <taxon>Caulobacterales</taxon>
        <taxon>Caulobacteraceae</taxon>
        <taxon>Brevundimonas</taxon>
    </lineage>
</organism>
<dbReference type="InterPro" id="IPR021139">
    <property type="entry name" value="NYN"/>
</dbReference>
<keyword evidence="3" id="KW-1185">Reference proteome</keyword>